<dbReference type="Proteomes" id="UP000219689">
    <property type="component" value="Unassembled WGS sequence"/>
</dbReference>
<keyword evidence="2" id="KW-1185">Reference proteome</keyword>
<proteinExistence type="predicted"/>
<dbReference type="GO" id="GO:0005975">
    <property type="term" value="P:carbohydrate metabolic process"/>
    <property type="evidence" value="ECO:0007669"/>
    <property type="project" value="InterPro"/>
</dbReference>
<dbReference type="RefSeq" id="WP_097381392.1">
    <property type="nucleotide sequence ID" value="NZ_NXNI01000001.1"/>
</dbReference>
<dbReference type="SUPFAM" id="SSF48208">
    <property type="entry name" value="Six-hairpin glycosidases"/>
    <property type="match status" value="1"/>
</dbReference>
<dbReference type="OrthoDB" id="36362at2157"/>
<protein>
    <submittedName>
        <fullName evidence="1">Prenyltransferase</fullName>
    </submittedName>
</protein>
<evidence type="ECO:0000313" key="2">
    <source>
        <dbReference type="Proteomes" id="UP000219689"/>
    </source>
</evidence>
<reference evidence="1 2" key="1">
    <citation type="submission" date="2017-09" db="EMBL/GenBank/DDBJ databases">
        <title>Genome sequences of Natrinema ejinorence JCM 13890T.</title>
        <authorList>
            <person name="Roh S.W."/>
            <person name="Kim Y.B."/>
            <person name="Kim J.Y."/>
        </authorList>
    </citation>
    <scope>NUCLEOTIDE SEQUENCE [LARGE SCALE GENOMIC DNA]</scope>
    <source>
        <strain evidence="1 2">JCM 13890</strain>
    </source>
</reference>
<name>A0A2A5R048_9EURY</name>
<evidence type="ECO:0000313" key="1">
    <source>
        <dbReference type="EMBL" id="PCR92470.1"/>
    </source>
</evidence>
<sequence>MSNVASGRSLADWELAPAVDYIERVQRSDGLIPWYPDGPADPWDHVESAMGLSVAERHEAARRAYRWIADAQHEDGSLWATYGEAEAGDGAHAGDEPRKETHRSAYVAVGVWHHYLCTGERAFLETLWPTVRDALEFACAQQAATGEIYWTVGADGEVYEDALVAGCASIYKSLACGAAIAAELGHTDARERWLAARADLGAAIRERPDRFDRTWESKSRYAMDWFYPVLCGVLGGDPARQRLEAGMDRYLEAGLGCRCVADEPWVTVAESCELVVSLAAVGEAERAREIYEWLFQWTDDEGVFWTGYQFEDEEFWPGERPTWTGGAAVLAADALSGVSPAADLFTDPLPERE</sequence>
<dbReference type="Gene3D" id="1.50.10.10">
    <property type="match status" value="1"/>
</dbReference>
<comment type="caution">
    <text evidence="1">The sequence shown here is derived from an EMBL/GenBank/DDBJ whole genome shotgun (WGS) entry which is preliminary data.</text>
</comment>
<dbReference type="EMBL" id="NXNI01000001">
    <property type="protein sequence ID" value="PCR92470.1"/>
    <property type="molecule type" value="Genomic_DNA"/>
</dbReference>
<accession>A0A2A5R048</accession>
<organism evidence="1 2">
    <name type="scientific">Natrinema ejinorense</name>
    <dbReference type="NCBI Taxonomy" id="373386"/>
    <lineage>
        <taxon>Archaea</taxon>
        <taxon>Methanobacteriati</taxon>
        <taxon>Methanobacteriota</taxon>
        <taxon>Stenosarchaea group</taxon>
        <taxon>Halobacteria</taxon>
        <taxon>Halobacteriales</taxon>
        <taxon>Natrialbaceae</taxon>
        <taxon>Natrinema</taxon>
    </lineage>
</organism>
<dbReference type="InterPro" id="IPR008928">
    <property type="entry name" value="6-hairpin_glycosidase_sf"/>
</dbReference>
<dbReference type="GO" id="GO:0016740">
    <property type="term" value="F:transferase activity"/>
    <property type="evidence" value="ECO:0007669"/>
    <property type="project" value="UniProtKB-KW"/>
</dbReference>
<dbReference type="InterPro" id="IPR012341">
    <property type="entry name" value="6hp_glycosidase-like_sf"/>
</dbReference>
<keyword evidence="1" id="KW-0808">Transferase</keyword>
<gene>
    <name evidence="1" type="ORF">CP557_19195</name>
</gene>
<dbReference type="AlphaFoldDB" id="A0A2A5R048"/>